<dbReference type="GO" id="GO:0016813">
    <property type="term" value="F:hydrolase activity, acting on carbon-nitrogen (but not peptide) bonds, in linear amidines"/>
    <property type="evidence" value="ECO:0007669"/>
    <property type="project" value="UniProtKB-ARBA"/>
</dbReference>
<reference evidence="1 2" key="1">
    <citation type="submission" date="2017-08" db="EMBL/GenBank/DDBJ databases">
        <authorList>
            <person name="de Groot N.N."/>
        </authorList>
    </citation>
    <scope>NUCLEOTIDE SEQUENCE [LARGE SCALE GENOMIC DNA]</scope>
    <source>
        <strain evidence="1 2">JC228</strain>
    </source>
</reference>
<dbReference type="AlphaFoldDB" id="A0A285CT34"/>
<evidence type="ECO:0000313" key="2">
    <source>
        <dbReference type="Proteomes" id="UP000219546"/>
    </source>
</evidence>
<keyword evidence="2" id="KW-1185">Reference proteome</keyword>
<proteinExistence type="predicted"/>
<dbReference type="Pfam" id="PF00491">
    <property type="entry name" value="Arginase"/>
    <property type="match status" value="1"/>
</dbReference>
<sequence length="261" mass="29659">MGLINSGMTIIDFDETYFAQTKLQHYPHERLDFRHLEHVNLFCEEESLQTLQMRLQKRRQKGITLIGSGNYHYLTYLLLKEISEPFTLVLFDNHPDLGTGQEVDQMLSCGSWVSYALSKIPLLQQVVIIGPTVALAQNSTHCSRTVFFPFDGTHYYSLKLILSSIPTKHVYISIDKDVLRKSEVQTNWDQGIMGIDTLNHMLETLLMSKQAEAVDICGELPLSPIEAIQPDYQSIIQKNEKANLLLLQTCLKASENQTKGA</sequence>
<organism evidence="1 2">
    <name type="scientific">Bacillus oleivorans</name>
    <dbReference type="NCBI Taxonomy" id="1448271"/>
    <lineage>
        <taxon>Bacteria</taxon>
        <taxon>Bacillati</taxon>
        <taxon>Bacillota</taxon>
        <taxon>Bacilli</taxon>
        <taxon>Bacillales</taxon>
        <taxon>Bacillaceae</taxon>
        <taxon>Bacillus</taxon>
    </lineage>
</organism>
<accession>A0A285CT34</accession>
<dbReference type="InterPro" id="IPR023696">
    <property type="entry name" value="Ureohydrolase_dom_sf"/>
</dbReference>
<dbReference type="InterPro" id="IPR006035">
    <property type="entry name" value="Ureohydrolase"/>
</dbReference>
<dbReference type="SUPFAM" id="SSF52768">
    <property type="entry name" value="Arginase/deacetylase"/>
    <property type="match status" value="1"/>
</dbReference>
<name>A0A285CT34_9BACI</name>
<gene>
    <name evidence="1" type="ORF">SAMN05877753_104309</name>
</gene>
<dbReference type="GO" id="GO:0046872">
    <property type="term" value="F:metal ion binding"/>
    <property type="evidence" value="ECO:0007669"/>
    <property type="project" value="InterPro"/>
</dbReference>
<dbReference type="EMBL" id="OAOP01000004">
    <property type="protein sequence ID" value="SNX70740.1"/>
    <property type="molecule type" value="Genomic_DNA"/>
</dbReference>
<dbReference type="Gene3D" id="3.40.800.10">
    <property type="entry name" value="Ureohydrolase domain"/>
    <property type="match status" value="1"/>
</dbReference>
<protein>
    <submittedName>
        <fullName evidence="1">Arginase family protein</fullName>
    </submittedName>
</protein>
<dbReference type="Proteomes" id="UP000219546">
    <property type="component" value="Unassembled WGS sequence"/>
</dbReference>
<evidence type="ECO:0000313" key="1">
    <source>
        <dbReference type="EMBL" id="SNX70740.1"/>
    </source>
</evidence>
<dbReference type="OrthoDB" id="9805406at2"/>
<dbReference type="RefSeq" id="WP_097158695.1">
    <property type="nucleotide sequence ID" value="NZ_JBEPMQ010000006.1"/>
</dbReference>